<dbReference type="PANTHER" id="PTHR45458">
    <property type="entry name" value="SHORT-CHAIN DEHYDROGENASE/REDUCTASE SDR"/>
    <property type="match status" value="1"/>
</dbReference>
<proteinExistence type="predicted"/>
<reference evidence="2" key="1">
    <citation type="journal article" date="2019" name="Int. J. Syst. Evol. Microbiol.">
        <title>The Global Catalogue of Microorganisms (GCM) 10K type strain sequencing project: providing services to taxonomists for standard genome sequencing and annotation.</title>
        <authorList>
            <consortium name="The Broad Institute Genomics Platform"/>
            <consortium name="The Broad Institute Genome Sequencing Center for Infectious Disease"/>
            <person name="Wu L."/>
            <person name="Ma J."/>
        </authorList>
    </citation>
    <scope>NUCLEOTIDE SEQUENCE [LARGE SCALE GENOMIC DNA]</scope>
    <source>
        <strain evidence="2">CCUG 63418</strain>
    </source>
</reference>
<gene>
    <name evidence="1" type="ORF">ACFQZS_11885</name>
</gene>
<dbReference type="Proteomes" id="UP001596958">
    <property type="component" value="Unassembled WGS sequence"/>
</dbReference>
<dbReference type="PANTHER" id="PTHR45458:SF1">
    <property type="entry name" value="SHORT CHAIN DEHYDROGENASE"/>
    <property type="match status" value="1"/>
</dbReference>
<accession>A0ABW2Z2C2</accession>
<dbReference type="PRINTS" id="PR00081">
    <property type="entry name" value="GDHRDH"/>
</dbReference>
<dbReference type="Pfam" id="PF00106">
    <property type="entry name" value="adh_short"/>
    <property type="match status" value="1"/>
</dbReference>
<name>A0ABW2Z2C2_9SPHI</name>
<dbReference type="InterPro" id="IPR036291">
    <property type="entry name" value="NAD(P)-bd_dom_sf"/>
</dbReference>
<dbReference type="RefSeq" id="WP_377100471.1">
    <property type="nucleotide sequence ID" value="NZ_JBHTHU010000006.1"/>
</dbReference>
<comment type="caution">
    <text evidence="1">The sequence shown here is derived from an EMBL/GenBank/DDBJ whole genome shotgun (WGS) entry which is preliminary data.</text>
</comment>
<dbReference type="EMBL" id="JBHTHU010000006">
    <property type="protein sequence ID" value="MFD0750845.1"/>
    <property type="molecule type" value="Genomic_DNA"/>
</dbReference>
<dbReference type="SUPFAM" id="SSF51735">
    <property type="entry name" value="NAD(P)-binding Rossmann-fold domains"/>
    <property type="match status" value="1"/>
</dbReference>
<evidence type="ECO:0000313" key="2">
    <source>
        <dbReference type="Proteomes" id="UP001596958"/>
    </source>
</evidence>
<protein>
    <submittedName>
        <fullName evidence="1">SDR family NAD(P)-dependent oxidoreductase</fullName>
    </submittedName>
</protein>
<sequence length="224" mass="23598">MNNSIKTSLITGASNGIGLDLTKKLIAEGIKVIAVTRSGEVAGFSHPNLTVMQGDISNEESIAKVAKQVAELGISIDCLINNAGVLVDANTEVPTAAGLNASFATNTVGTALFTEALLNNVTDGGQIIFLSTIMSLLRAAAPDAPGYRMSKAALNMYVVMLSERLTKRNIRVTALHPGWVQTRMGGQTAPTTIEQSVNGIYKAITENTAIGKFWNVDSAGIENY</sequence>
<dbReference type="Gene3D" id="3.40.50.720">
    <property type="entry name" value="NAD(P)-binding Rossmann-like Domain"/>
    <property type="match status" value="1"/>
</dbReference>
<keyword evidence="2" id="KW-1185">Reference proteome</keyword>
<dbReference type="InterPro" id="IPR002347">
    <property type="entry name" value="SDR_fam"/>
</dbReference>
<organism evidence="1 2">
    <name type="scientific">Mucilaginibacter calamicampi</name>
    <dbReference type="NCBI Taxonomy" id="1302352"/>
    <lineage>
        <taxon>Bacteria</taxon>
        <taxon>Pseudomonadati</taxon>
        <taxon>Bacteroidota</taxon>
        <taxon>Sphingobacteriia</taxon>
        <taxon>Sphingobacteriales</taxon>
        <taxon>Sphingobacteriaceae</taxon>
        <taxon>Mucilaginibacter</taxon>
    </lineage>
</organism>
<evidence type="ECO:0000313" key="1">
    <source>
        <dbReference type="EMBL" id="MFD0750845.1"/>
    </source>
</evidence>
<dbReference type="InterPro" id="IPR052184">
    <property type="entry name" value="SDR_enzymes"/>
</dbReference>